<keyword evidence="2" id="KW-1185">Reference proteome</keyword>
<evidence type="ECO:0000313" key="1">
    <source>
        <dbReference type="EMBL" id="RYC74990.1"/>
    </source>
</evidence>
<sequence>MAYIRKFKTTSGATGVQVCYKEQGKVVRTVHVGSAMSEAALERLIREAQGIIDGDKKPLFDLKKFDKK</sequence>
<accession>A0ABY0FM87</accession>
<dbReference type="Proteomes" id="UP001191019">
    <property type="component" value="Unassembled WGS sequence"/>
</dbReference>
<dbReference type="RefSeq" id="WP_129734637.1">
    <property type="nucleotide sequence ID" value="NZ_PRLM01000002.1"/>
</dbReference>
<evidence type="ECO:0000313" key="2">
    <source>
        <dbReference type="Proteomes" id="UP001191019"/>
    </source>
</evidence>
<gene>
    <name evidence="1" type="ORF">G3RUM_00270</name>
</gene>
<reference evidence="1 2" key="2">
    <citation type="journal article" date="2020" name="Cell Rep.">
        <title>Acquisition and Adaptation of Ultra-small Parasitic Reduced Genome Bacteria to Mammalian Hosts.</title>
        <authorList>
            <person name="McLean J.S."/>
            <person name="Bor B."/>
            <person name="Kerns K.A."/>
            <person name="Liu Q."/>
            <person name="To T.T."/>
            <person name="Solden L."/>
            <person name="Hendrickson E.L."/>
            <person name="Wrighton K."/>
            <person name="Shi W."/>
            <person name="He X."/>
        </authorList>
    </citation>
    <scope>NUCLEOTIDE SEQUENCE [LARGE SCALE GENOMIC DNA]</scope>
    <source>
        <strain evidence="1 2">TM7_G3_2_Rum_HOT_351B</strain>
    </source>
</reference>
<reference evidence="1 2" key="1">
    <citation type="journal article" date="2018" name="bioRxiv">
        <title>Evidence of independent acquisition and adaption of ultra-small bacteria to human hosts across the highly diverse yet reduced genomes of the phylum Saccharibacteria.</title>
        <authorList>
            <person name="McLean J.S."/>
            <person name="Bor B."/>
            <person name="To T.T."/>
            <person name="Liu Q."/>
            <person name="Kearns K.A."/>
            <person name="Solden L.M."/>
            <person name="Wrighton K.C."/>
            <person name="He X."/>
            <person name="Shi W."/>
        </authorList>
    </citation>
    <scope>NUCLEOTIDE SEQUENCE [LARGE SCALE GENOMIC DNA]</scope>
    <source>
        <strain evidence="1 2">TM7_G3_2_Rum_HOT_351B</strain>
    </source>
</reference>
<comment type="caution">
    <text evidence="1">The sequence shown here is derived from an EMBL/GenBank/DDBJ whole genome shotgun (WGS) entry which is preliminary data.</text>
</comment>
<organism evidence="1 2">
    <name type="scientific">Candidatus Nanosyncoccus alces</name>
    <dbReference type="NCBI Taxonomy" id="2171997"/>
    <lineage>
        <taxon>Bacteria</taxon>
        <taxon>Candidatus Saccharimonadota</taxon>
        <taxon>Candidatus Nanosyncoccalia</taxon>
        <taxon>Candidatus Nanosyncoccales</taxon>
        <taxon>Candidatus Nanosyncoccaceae</taxon>
        <taxon>Candidatus Nanosyncoccus</taxon>
    </lineage>
</organism>
<name>A0ABY0FM87_9BACT</name>
<protein>
    <submittedName>
        <fullName evidence="1">Uncharacterized protein</fullName>
    </submittedName>
</protein>
<dbReference type="EMBL" id="PRLM01000002">
    <property type="protein sequence ID" value="RYC74990.1"/>
    <property type="molecule type" value="Genomic_DNA"/>
</dbReference>
<proteinExistence type="predicted"/>